<dbReference type="PANTHER" id="PTHR11214">
    <property type="entry name" value="BETA-1,3-N-ACETYLGLUCOSAMINYLTRANSFERASE"/>
    <property type="match status" value="1"/>
</dbReference>
<dbReference type="AlphaFoldDB" id="A0AAV2HB09"/>
<gene>
    <name evidence="11" type="ORF">GSLYS_00005087001</name>
</gene>
<keyword evidence="6" id="KW-0735">Signal-anchor</keyword>
<evidence type="ECO:0000256" key="5">
    <source>
        <dbReference type="ARBA" id="ARBA00022692"/>
    </source>
</evidence>
<comment type="caution">
    <text evidence="11">The sequence shown here is derived from an EMBL/GenBank/DDBJ whole genome shotgun (WGS) entry which is preliminary data.</text>
</comment>
<name>A0AAV2HB09_LYMST</name>
<organism evidence="11 12">
    <name type="scientific">Lymnaea stagnalis</name>
    <name type="common">Great pond snail</name>
    <name type="synonym">Helix stagnalis</name>
    <dbReference type="NCBI Taxonomy" id="6523"/>
    <lineage>
        <taxon>Eukaryota</taxon>
        <taxon>Metazoa</taxon>
        <taxon>Spiralia</taxon>
        <taxon>Lophotrochozoa</taxon>
        <taxon>Mollusca</taxon>
        <taxon>Gastropoda</taxon>
        <taxon>Heterobranchia</taxon>
        <taxon>Euthyneura</taxon>
        <taxon>Panpulmonata</taxon>
        <taxon>Hygrophila</taxon>
        <taxon>Lymnaeoidea</taxon>
        <taxon>Lymnaeidae</taxon>
        <taxon>Lymnaea</taxon>
    </lineage>
</organism>
<keyword evidence="7" id="KW-1133">Transmembrane helix</keyword>
<keyword evidence="3 10" id="KW-0328">Glycosyltransferase</keyword>
<comment type="similarity">
    <text evidence="2 10">Belongs to the glycosyltransferase 31 family.</text>
</comment>
<feature type="non-terminal residue" evidence="11">
    <location>
        <position position="1"/>
    </location>
</feature>
<dbReference type="EMBL" id="CAXITT010000078">
    <property type="protein sequence ID" value="CAL1530962.1"/>
    <property type="molecule type" value="Genomic_DNA"/>
</dbReference>
<evidence type="ECO:0000313" key="12">
    <source>
        <dbReference type="Proteomes" id="UP001497497"/>
    </source>
</evidence>
<evidence type="ECO:0000256" key="6">
    <source>
        <dbReference type="ARBA" id="ARBA00022968"/>
    </source>
</evidence>
<protein>
    <recommendedName>
        <fullName evidence="10">Hexosyltransferase</fullName>
        <ecNumber evidence="10">2.4.1.-</ecNumber>
    </recommendedName>
</protein>
<keyword evidence="12" id="KW-1185">Reference proteome</keyword>
<evidence type="ECO:0000256" key="2">
    <source>
        <dbReference type="ARBA" id="ARBA00008661"/>
    </source>
</evidence>
<comment type="subcellular location">
    <subcellularLocation>
        <location evidence="1 10">Golgi apparatus membrane</location>
        <topology evidence="1 10">Single-pass type II membrane protein</topology>
    </subcellularLocation>
</comment>
<dbReference type="GO" id="GO:0000139">
    <property type="term" value="C:Golgi membrane"/>
    <property type="evidence" value="ECO:0007669"/>
    <property type="project" value="UniProtKB-SubCell"/>
</dbReference>
<accession>A0AAV2HB09</accession>
<dbReference type="GO" id="GO:0006493">
    <property type="term" value="P:protein O-linked glycosylation"/>
    <property type="evidence" value="ECO:0007669"/>
    <property type="project" value="TreeGrafter"/>
</dbReference>
<dbReference type="InterPro" id="IPR002659">
    <property type="entry name" value="Glyco_trans_31"/>
</dbReference>
<evidence type="ECO:0000256" key="7">
    <source>
        <dbReference type="ARBA" id="ARBA00022989"/>
    </source>
</evidence>
<keyword evidence="8 10" id="KW-0333">Golgi apparatus</keyword>
<evidence type="ECO:0000256" key="8">
    <source>
        <dbReference type="ARBA" id="ARBA00023034"/>
    </source>
</evidence>
<evidence type="ECO:0000256" key="3">
    <source>
        <dbReference type="ARBA" id="ARBA00022676"/>
    </source>
</evidence>
<reference evidence="11 12" key="1">
    <citation type="submission" date="2024-04" db="EMBL/GenBank/DDBJ databases">
        <authorList>
            <consortium name="Genoscope - CEA"/>
            <person name="William W."/>
        </authorList>
    </citation>
    <scope>NUCLEOTIDE SEQUENCE [LARGE SCALE GENOMIC DNA]</scope>
</reference>
<sequence>LKDAIINPHHYSYVHNPDKVCVNVSVDLLVGVVSAPSHFDQRTKGRRLCQRDHGIVCVFVIGSVAGEALQRRLDEEAHAHGDVVQTTIVDTPRNLSLKSVALLKWATANCSHSKFLLKKDDDVGLEPLTILNLLRNKSAQYKHFILGNSKYLVEGPLRQNISKYYTSYSEYGPEFFPIFAHGPAYGFPIATADVLYKVSLRTKLFWLEDVYITGICAHRANIPVFFESRFEYKHIGFDYV</sequence>
<dbReference type="PANTHER" id="PTHR11214:SF314">
    <property type="entry name" value="HEXOSYLTRANSFERASE"/>
    <property type="match status" value="1"/>
</dbReference>
<dbReference type="EC" id="2.4.1.-" evidence="10"/>
<dbReference type="Proteomes" id="UP001497497">
    <property type="component" value="Unassembled WGS sequence"/>
</dbReference>
<dbReference type="GO" id="GO:0016758">
    <property type="term" value="F:hexosyltransferase activity"/>
    <property type="evidence" value="ECO:0007669"/>
    <property type="project" value="InterPro"/>
</dbReference>
<keyword evidence="9" id="KW-0472">Membrane</keyword>
<dbReference type="Gene3D" id="3.90.550.50">
    <property type="match status" value="1"/>
</dbReference>
<keyword evidence="5" id="KW-0812">Transmembrane</keyword>
<evidence type="ECO:0000256" key="4">
    <source>
        <dbReference type="ARBA" id="ARBA00022679"/>
    </source>
</evidence>
<dbReference type="Pfam" id="PF01762">
    <property type="entry name" value="Galactosyl_T"/>
    <property type="match status" value="1"/>
</dbReference>
<evidence type="ECO:0000256" key="9">
    <source>
        <dbReference type="ARBA" id="ARBA00023136"/>
    </source>
</evidence>
<evidence type="ECO:0000256" key="1">
    <source>
        <dbReference type="ARBA" id="ARBA00004323"/>
    </source>
</evidence>
<keyword evidence="4" id="KW-0808">Transferase</keyword>
<evidence type="ECO:0000256" key="10">
    <source>
        <dbReference type="RuleBase" id="RU363063"/>
    </source>
</evidence>
<proteinExistence type="inferred from homology"/>
<evidence type="ECO:0000313" key="11">
    <source>
        <dbReference type="EMBL" id="CAL1530962.1"/>
    </source>
</evidence>